<accession>A0ABW0II57</accession>
<reference evidence="2" key="1">
    <citation type="journal article" date="2019" name="Int. J. Syst. Evol. Microbiol.">
        <title>The Global Catalogue of Microorganisms (GCM) 10K type strain sequencing project: providing services to taxonomists for standard genome sequencing and annotation.</title>
        <authorList>
            <consortium name="The Broad Institute Genomics Platform"/>
            <consortium name="The Broad Institute Genome Sequencing Center for Infectious Disease"/>
            <person name="Wu L."/>
            <person name="Ma J."/>
        </authorList>
    </citation>
    <scope>NUCLEOTIDE SEQUENCE [LARGE SCALE GENOMIC DNA]</scope>
    <source>
        <strain evidence="2">CCUG 55250</strain>
    </source>
</reference>
<organism evidence="1 2">
    <name type="scientific">Larkinella bovis</name>
    <dbReference type="NCBI Taxonomy" id="683041"/>
    <lineage>
        <taxon>Bacteria</taxon>
        <taxon>Pseudomonadati</taxon>
        <taxon>Bacteroidota</taxon>
        <taxon>Cytophagia</taxon>
        <taxon>Cytophagales</taxon>
        <taxon>Spirosomataceae</taxon>
        <taxon>Larkinella</taxon>
    </lineage>
</organism>
<proteinExistence type="predicted"/>
<name>A0ABW0II57_9BACT</name>
<protein>
    <submittedName>
        <fullName evidence="1">DUF4270 family protein</fullName>
    </submittedName>
</protein>
<dbReference type="Pfam" id="PF14092">
    <property type="entry name" value="DUF4270"/>
    <property type="match status" value="1"/>
</dbReference>
<evidence type="ECO:0000313" key="1">
    <source>
        <dbReference type="EMBL" id="MFC5412157.1"/>
    </source>
</evidence>
<dbReference type="Proteomes" id="UP001596106">
    <property type="component" value="Unassembled WGS sequence"/>
</dbReference>
<dbReference type="EMBL" id="JBHSMA010000010">
    <property type="protein sequence ID" value="MFC5412157.1"/>
    <property type="molecule type" value="Genomic_DNA"/>
</dbReference>
<dbReference type="RefSeq" id="WP_379849383.1">
    <property type="nucleotide sequence ID" value="NZ_JBHSMA010000010.1"/>
</dbReference>
<sequence length="480" mass="52175">MNSPKKARKLLINTTIFTRNWRDSRSFNGVRLSLLAVLVALVSVLVACEEPKDIGLPPNTAIGVLYTDTLTVSTSTVLLDSVENDRNLLLFAGQYNDPVFGKVSAKAFGQLYVESGNFKTETEMVYDSLVAWVGYTYVYGDTTRSQEIFLHRLTEDLDTAKRYTANSSATYEAQPLAKFELTPTAKGGSKYVKLSDALGRELLEMSKGSGITQADFAKKFKGIALVPGATNTTVFGFSNGVVYLELYYHSAADTTKKLATDFSTNRARPSFSQIKVDRSGTKLAGLSVSKPLTASATGGEMFLQGATGVTTKVSFPTIENLKKESGRIAINRAELQFFVKGGSPGGPVTSVVSLAQTDANNHVLYTPEPGTGTRLYHLVQTQAGTFQSANKWYYPQIVGYSSRMKTYTFDLTTYLQALLVGFAPNNGLVLFPLSTTSLVQTSSIGTPQYLSQPYIYNQLNGSVLSGPTSAKLVVFYTYTP</sequence>
<keyword evidence="2" id="KW-1185">Reference proteome</keyword>
<comment type="caution">
    <text evidence="1">The sequence shown here is derived from an EMBL/GenBank/DDBJ whole genome shotgun (WGS) entry which is preliminary data.</text>
</comment>
<gene>
    <name evidence="1" type="ORF">ACFPMF_22720</name>
</gene>
<evidence type="ECO:0000313" key="2">
    <source>
        <dbReference type="Proteomes" id="UP001596106"/>
    </source>
</evidence>
<dbReference type="InterPro" id="IPR025366">
    <property type="entry name" value="DUF4270"/>
</dbReference>